<organism evidence="4 5">
    <name type="scientific">Paenibacillus uliginis N3/975</name>
    <dbReference type="NCBI Taxonomy" id="1313296"/>
    <lineage>
        <taxon>Bacteria</taxon>
        <taxon>Bacillati</taxon>
        <taxon>Bacillota</taxon>
        <taxon>Bacilli</taxon>
        <taxon>Bacillales</taxon>
        <taxon>Paenibacillaceae</taxon>
        <taxon>Paenibacillus</taxon>
    </lineage>
</organism>
<keyword evidence="2" id="KW-0804">Transcription</keyword>
<evidence type="ECO:0000259" key="3">
    <source>
        <dbReference type="Pfam" id="PF13305"/>
    </source>
</evidence>
<dbReference type="Pfam" id="PF13305">
    <property type="entry name" value="TetR_C_33"/>
    <property type="match status" value="1"/>
</dbReference>
<dbReference type="EMBL" id="LT840184">
    <property type="protein sequence ID" value="SMF79984.1"/>
    <property type="molecule type" value="Genomic_DNA"/>
</dbReference>
<evidence type="ECO:0000313" key="5">
    <source>
        <dbReference type="Proteomes" id="UP000192940"/>
    </source>
</evidence>
<reference evidence="4 5" key="1">
    <citation type="submission" date="2017-04" db="EMBL/GenBank/DDBJ databases">
        <authorList>
            <person name="Afonso C.L."/>
            <person name="Miller P.J."/>
            <person name="Scott M.A."/>
            <person name="Spackman E."/>
            <person name="Goraichik I."/>
            <person name="Dimitrov K.M."/>
            <person name="Suarez D.L."/>
            <person name="Swayne D.E."/>
        </authorList>
    </citation>
    <scope>NUCLEOTIDE SEQUENCE [LARGE SCALE GENOMIC DNA]</scope>
    <source>
        <strain evidence="4 5">N3/975</strain>
    </source>
</reference>
<evidence type="ECO:0000256" key="2">
    <source>
        <dbReference type="ARBA" id="ARBA00023163"/>
    </source>
</evidence>
<sequence length="190" mass="20941">MSRVKLDLQIILQAASEIADTEGLDEVTLASLSKKLGIRSPSLYNHVDGLPGLRHQLAMHGMKRLNDVMTHAAVGRAQDDAVHAIAKAYITFAREHPGLYDALVRTPNWQHEETQKIAVQPVELLVRVLGAYGLEGDAAIHTVRGLHSLLHGFASLEQTGNFNIPIDPDYSLQLLIDFFLKGIRSYGESK</sequence>
<proteinExistence type="predicted"/>
<protein>
    <submittedName>
        <fullName evidence="4">Transcriptional regulator, TetR family</fullName>
    </submittedName>
</protein>
<name>A0A1X7H5K1_9BACL</name>
<dbReference type="InterPro" id="IPR025996">
    <property type="entry name" value="MT1864/Rv1816-like_C"/>
</dbReference>
<dbReference type="Gene3D" id="1.10.10.60">
    <property type="entry name" value="Homeodomain-like"/>
    <property type="match status" value="1"/>
</dbReference>
<evidence type="ECO:0000256" key="1">
    <source>
        <dbReference type="ARBA" id="ARBA00023015"/>
    </source>
</evidence>
<dbReference type="SUPFAM" id="SSF46689">
    <property type="entry name" value="Homeodomain-like"/>
    <property type="match status" value="1"/>
</dbReference>
<dbReference type="AlphaFoldDB" id="A0A1X7H5K1"/>
<keyword evidence="5" id="KW-1185">Reference proteome</keyword>
<accession>A0A1X7H5K1</accession>
<dbReference type="InterPro" id="IPR036271">
    <property type="entry name" value="Tet_transcr_reg_TetR-rel_C_sf"/>
</dbReference>
<evidence type="ECO:0000313" key="4">
    <source>
        <dbReference type="EMBL" id="SMF79984.1"/>
    </source>
</evidence>
<dbReference type="RefSeq" id="WP_208918666.1">
    <property type="nucleotide sequence ID" value="NZ_LT840184.1"/>
</dbReference>
<keyword evidence="1" id="KW-0805">Transcription regulation</keyword>
<dbReference type="InterPro" id="IPR009057">
    <property type="entry name" value="Homeodomain-like_sf"/>
</dbReference>
<dbReference type="SUPFAM" id="SSF48498">
    <property type="entry name" value="Tetracyclin repressor-like, C-terminal domain"/>
    <property type="match status" value="1"/>
</dbReference>
<feature type="domain" description="HTH-type transcriptional regulator MT1864/Rv1816-like C-terminal" evidence="3">
    <location>
        <begin position="82"/>
        <end position="178"/>
    </location>
</feature>
<dbReference type="STRING" id="1313296.SAMN05661091_1791"/>
<gene>
    <name evidence="4" type="ORF">SAMN05661091_1791</name>
</gene>
<dbReference type="Gene3D" id="1.10.357.10">
    <property type="entry name" value="Tetracycline Repressor, domain 2"/>
    <property type="match status" value="1"/>
</dbReference>
<dbReference type="Proteomes" id="UP000192940">
    <property type="component" value="Chromosome I"/>
</dbReference>